<organism evidence="1 2">
    <name type="scientific">Phlebia brevispora</name>
    <dbReference type="NCBI Taxonomy" id="194682"/>
    <lineage>
        <taxon>Eukaryota</taxon>
        <taxon>Fungi</taxon>
        <taxon>Dikarya</taxon>
        <taxon>Basidiomycota</taxon>
        <taxon>Agaricomycotina</taxon>
        <taxon>Agaricomycetes</taxon>
        <taxon>Polyporales</taxon>
        <taxon>Meruliaceae</taxon>
        <taxon>Phlebia</taxon>
    </lineage>
</organism>
<keyword evidence="2" id="KW-1185">Reference proteome</keyword>
<evidence type="ECO:0000313" key="1">
    <source>
        <dbReference type="EMBL" id="KAJ3554028.1"/>
    </source>
</evidence>
<dbReference type="EMBL" id="JANHOG010000472">
    <property type="protein sequence ID" value="KAJ3554028.1"/>
    <property type="molecule type" value="Genomic_DNA"/>
</dbReference>
<proteinExistence type="predicted"/>
<reference evidence="1" key="1">
    <citation type="submission" date="2022-07" db="EMBL/GenBank/DDBJ databases">
        <title>Genome Sequence of Phlebia brevispora.</title>
        <authorList>
            <person name="Buettner E."/>
        </authorList>
    </citation>
    <scope>NUCLEOTIDE SEQUENCE</scope>
    <source>
        <strain evidence="1">MPL23</strain>
    </source>
</reference>
<protein>
    <submittedName>
        <fullName evidence="1">Uncharacterized protein</fullName>
    </submittedName>
</protein>
<sequence length="218" mass="23564">MSTPTLTYSPASTSSEDGERTIQVTSVVDMPANVPMGSMDFGGKPAGAMEDLPHIFEGSQSDLKLPALKRAEPMVVNGPIHLPPLSEAVPNPVLVERVLEPLPRPDGMSDISGPDFFSSFATCGALVLSTFSPIRTPLLSRYFKLARRTKCIAEPASPTWISNGTRARGTFVHSNRDLLRITLDYKHTHGSPDDFADIESSIACQNPNTAIFHCILIS</sequence>
<accession>A0ACC1T5V8</accession>
<name>A0ACC1T5V8_9APHY</name>
<comment type="caution">
    <text evidence="1">The sequence shown here is derived from an EMBL/GenBank/DDBJ whole genome shotgun (WGS) entry which is preliminary data.</text>
</comment>
<dbReference type="Proteomes" id="UP001148662">
    <property type="component" value="Unassembled WGS sequence"/>
</dbReference>
<evidence type="ECO:0000313" key="2">
    <source>
        <dbReference type="Proteomes" id="UP001148662"/>
    </source>
</evidence>
<gene>
    <name evidence="1" type="ORF">NM688_g3318</name>
</gene>